<dbReference type="InterPro" id="IPR042070">
    <property type="entry name" value="PucR_C-HTH_sf"/>
</dbReference>
<dbReference type="EMBL" id="JAGGLL010000057">
    <property type="protein sequence ID" value="MBP2024271.1"/>
    <property type="molecule type" value="Genomic_DNA"/>
</dbReference>
<keyword evidence="3" id="KW-1185">Reference proteome</keyword>
<protein>
    <recommendedName>
        <fullName evidence="1">PucR C-terminal helix-turn-helix domain-containing protein</fullName>
    </recommendedName>
</protein>
<dbReference type="InterPro" id="IPR025736">
    <property type="entry name" value="PucR_C-HTH_dom"/>
</dbReference>
<dbReference type="InterPro" id="IPR051448">
    <property type="entry name" value="CdaR-like_regulators"/>
</dbReference>
<feature type="domain" description="PucR C-terminal helix-turn-helix" evidence="1">
    <location>
        <begin position="444"/>
        <end position="500"/>
    </location>
</feature>
<gene>
    <name evidence="2" type="ORF">J2Z44_004129</name>
</gene>
<evidence type="ECO:0000259" key="1">
    <source>
        <dbReference type="Pfam" id="PF13556"/>
    </source>
</evidence>
<proteinExistence type="predicted"/>
<dbReference type="Pfam" id="PF13556">
    <property type="entry name" value="HTH_30"/>
    <property type="match status" value="1"/>
</dbReference>
<comment type="caution">
    <text evidence="2">The sequence shown here is derived from an EMBL/GenBank/DDBJ whole genome shotgun (WGS) entry which is preliminary data.</text>
</comment>
<dbReference type="PANTHER" id="PTHR33744">
    <property type="entry name" value="CARBOHYDRATE DIACID REGULATOR"/>
    <property type="match status" value="1"/>
</dbReference>
<name>A0ABS4KAR2_9CLOT</name>
<evidence type="ECO:0000313" key="2">
    <source>
        <dbReference type="EMBL" id="MBP2024271.1"/>
    </source>
</evidence>
<organism evidence="2 3">
    <name type="scientific">Clostridium punense</name>
    <dbReference type="NCBI Taxonomy" id="1054297"/>
    <lineage>
        <taxon>Bacteria</taxon>
        <taxon>Bacillati</taxon>
        <taxon>Bacillota</taxon>
        <taxon>Clostridia</taxon>
        <taxon>Eubacteriales</taxon>
        <taxon>Clostridiaceae</taxon>
        <taxon>Clostridium</taxon>
    </lineage>
</organism>
<dbReference type="RefSeq" id="WP_021282531.1">
    <property type="nucleotide sequence ID" value="NZ_JAGGLL010000057.1"/>
</dbReference>
<reference evidence="2 3" key="1">
    <citation type="submission" date="2021-03" db="EMBL/GenBank/DDBJ databases">
        <title>Genomic Encyclopedia of Type Strains, Phase IV (KMG-IV): sequencing the most valuable type-strain genomes for metagenomic binning, comparative biology and taxonomic classification.</title>
        <authorList>
            <person name="Goeker M."/>
        </authorList>
    </citation>
    <scope>NUCLEOTIDE SEQUENCE [LARGE SCALE GENOMIC DNA]</scope>
    <source>
        <strain evidence="2 3">DSM 28650</strain>
    </source>
</reference>
<accession>A0ABS4KAR2</accession>
<dbReference type="Gene3D" id="1.10.10.2840">
    <property type="entry name" value="PucR C-terminal helix-turn-helix domain"/>
    <property type="match status" value="1"/>
</dbReference>
<dbReference type="Proteomes" id="UP001519308">
    <property type="component" value="Unassembled WGS sequence"/>
</dbReference>
<evidence type="ECO:0000313" key="3">
    <source>
        <dbReference type="Proteomes" id="UP001519308"/>
    </source>
</evidence>
<sequence length="514" mass="59861">MKLTFYNIYNNFKDYSRLTNVLELSSQIPLLEAKLIVKNQKIFKSNFLYVGTTSFIVKNKIKFEPCHVLLIDDLKENFPMECVEGCSYVILEGSCDLFQVFNQISEIFTENNLLNNIKNSTSLSSIAETASQLLDNPVVIIDSSYRVLANSETSKISDKYWVENIKKGYCSYDFIAYVRNMESIKTSLNNAFPFQVICAKSPVERWVSKIFVGGKLVGYIVVLLCESPMEASNKNILPSVSNAISKYLEKTSNNLSLENTDYKNFFMDLLDNNISDEKALNEKFKSYNIALKSKFLIIALNIDNYDSTNNIPNYLSYELNKLFHKKIHIYYENYVVILYDYDNDPFISLEHLQQLESFALENHIFLGISNSFNNLLLCKNHFNEAVNAIKLGKNLNKLNTINYYKSFQFYDFLYNSSKLMEIDSFLHPSLKTLKAFDAENNTELYKTLYIYLTNNQNAVFTAKQLFVHRNTIKYRLDKIAELAHIDFKNEEEIFHIYFSYKCFMNKSLTFHKHN</sequence>